<gene>
    <name evidence="7" type="ORF">C6569_09930</name>
</gene>
<dbReference type="InterPro" id="IPR002641">
    <property type="entry name" value="PNPLA_dom"/>
</dbReference>
<sequence length="357" mass="37548">MLTLRRRRRPEAEPTDFAESAATPPPRPVIGLALGGGAARGLAHIGIIRTLVRAGYEPDVIAGTSIGAAVGGLYAAGKLDAFTDWALSLKRRDVIGLVDIAISGGGLMGGSRLAHLLQREIGETRIETLPISFAAVATEIGTGHEIWLTRGRLMTALRASYALPGILPPVRVGGRWLMDGALSNPVPVSVTRALGARLVIAVSLNADALGRSTVIQDHGTSPEDEALPLVERRPRVRAVVDLGKGIGRGLGRGIGRALARPLRAAMSLDLEPGRLDPRLAVARAPGIPTVMAKAFNATQERIARQRLAGDPPNILIGPRLSKIGLFEFHRAAEAIALGEEAAERLLPDLAEALKAVS</sequence>
<dbReference type="RefSeq" id="WP_106748693.1">
    <property type="nucleotide sequence ID" value="NZ_CP027668.1"/>
</dbReference>
<dbReference type="Pfam" id="PF01734">
    <property type="entry name" value="Patatin"/>
    <property type="match status" value="1"/>
</dbReference>
<evidence type="ECO:0000313" key="7">
    <source>
        <dbReference type="EMBL" id="AVO45352.1"/>
    </source>
</evidence>
<dbReference type="Proteomes" id="UP000237889">
    <property type="component" value="Chromosome"/>
</dbReference>
<feature type="region of interest" description="Disordered" evidence="5">
    <location>
        <begin position="1"/>
        <end position="24"/>
    </location>
</feature>
<evidence type="ECO:0000259" key="6">
    <source>
        <dbReference type="PROSITE" id="PS51635"/>
    </source>
</evidence>
<evidence type="ECO:0000256" key="2">
    <source>
        <dbReference type="ARBA" id="ARBA00022963"/>
    </source>
</evidence>
<dbReference type="InterPro" id="IPR050301">
    <property type="entry name" value="NTE"/>
</dbReference>
<keyword evidence="2 4" id="KW-0442">Lipid degradation</keyword>
<proteinExistence type="predicted"/>
<comment type="caution">
    <text evidence="4">Lacks conserved residue(s) required for the propagation of feature annotation.</text>
</comment>
<dbReference type="PROSITE" id="PS51635">
    <property type="entry name" value="PNPLA"/>
    <property type="match status" value="1"/>
</dbReference>
<dbReference type="EMBL" id="CP027668">
    <property type="protein sequence ID" value="AVO45352.1"/>
    <property type="molecule type" value="Genomic_DNA"/>
</dbReference>
<protein>
    <recommendedName>
        <fullName evidence="6">PNPLA domain-containing protein</fullName>
    </recommendedName>
</protein>
<keyword evidence="3 4" id="KW-0443">Lipid metabolism</keyword>
<dbReference type="AlphaFoldDB" id="A0A2S0NB25"/>
<accession>A0A2S0NB25</accession>
<evidence type="ECO:0000256" key="5">
    <source>
        <dbReference type="SAM" id="MobiDB-lite"/>
    </source>
</evidence>
<dbReference type="KEGG" id="phr:C6569_09930"/>
<evidence type="ECO:0000256" key="3">
    <source>
        <dbReference type="ARBA" id="ARBA00023098"/>
    </source>
</evidence>
<dbReference type="SUPFAM" id="SSF52151">
    <property type="entry name" value="FabD/lysophospholipase-like"/>
    <property type="match status" value="1"/>
</dbReference>
<evidence type="ECO:0000256" key="4">
    <source>
        <dbReference type="PROSITE-ProRule" id="PRU01161"/>
    </source>
</evidence>
<dbReference type="PANTHER" id="PTHR14226:SF76">
    <property type="entry name" value="NTE FAMILY PROTEIN RSSA"/>
    <property type="match status" value="1"/>
</dbReference>
<keyword evidence="1 4" id="KW-0378">Hydrolase</keyword>
<keyword evidence="8" id="KW-1185">Reference proteome</keyword>
<dbReference type="OrthoDB" id="5290098at2"/>
<feature type="short sequence motif" description="GXSXG" evidence="4">
    <location>
        <begin position="63"/>
        <end position="67"/>
    </location>
</feature>
<feature type="domain" description="PNPLA" evidence="6">
    <location>
        <begin position="32"/>
        <end position="192"/>
    </location>
</feature>
<reference evidence="7 8" key="1">
    <citation type="submission" date="2018-03" db="EMBL/GenBank/DDBJ databases">
        <title>Genome sequencing of Phreatobacter sp.</title>
        <authorList>
            <person name="Kim S.-J."/>
            <person name="Heo J."/>
            <person name="Kwon S.-W."/>
        </authorList>
    </citation>
    <scope>NUCLEOTIDE SEQUENCE [LARGE SCALE GENOMIC DNA]</scope>
    <source>
        <strain evidence="7 8">S-12</strain>
    </source>
</reference>
<dbReference type="InterPro" id="IPR016035">
    <property type="entry name" value="Acyl_Trfase/lysoPLipase"/>
</dbReference>
<dbReference type="Gene3D" id="3.40.1090.10">
    <property type="entry name" value="Cytosolic phospholipase A2 catalytic domain"/>
    <property type="match status" value="2"/>
</dbReference>
<evidence type="ECO:0000313" key="8">
    <source>
        <dbReference type="Proteomes" id="UP000237889"/>
    </source>
</evidence>
<evidence type="ECO:0000256" key="1">
    <source>
        <dbReference type="ARBA" id="ARBA00022801"/>
    </source>
</evidence>
<dbReference type="GO" id="GO:0016787">
    <property type="term" value="F:hydrolase activity"/>
    <property type="evidence" value="ECO:0007669"/>
    <property type="project" value="UniProtKB-UniRule"/>
</dbReference>
<organism evidence="7 8">
    <name type="scientific">Phreatobacter cathodiphilus</name>
    <dbReference type="NCBI Taxonomy" id="1868589"/>
    <lineage>
        <taxon>Bacteria</taxon>
        <taxon>Pseudomonadati</taxon>
        <taxon>Pseudomonadota</taxon>
        <taxon>Alphaproteobacteria</taxon>
        <taxon>Hyphomicrobiales</taxon>
        <taxon>Phreatobacteraceae</taxon>
        <taxon>Phreatobacter</taxon>
    </lineage>
</organism>
<feature type="active site" description="Proton acceptor" evidence="4">
    <location>
        <position position="179"/>
    </location>
</feature>
<feature type="active site" description="Nucleophile" evidence="4">
    <location>
        <position position="65"/>
    </location>
</feature>
<dbReference type="GO" id="GO:0016042">
    <property type="term" value="P:lipid catabolic process"/>
    <property type="evidence" value="ECO:0007669"/>
    <property type="project" value="UniProtKB-UniRule"/>
</dbReference>
<dbReference type="PANTHER" id="PTHR14226">
    <property type="entry name" value="NEUROPATHY TARGET ESTERASE/SWISS CHEESE D.MELANOGASTER"/>
    <property type="match status" value="1"/>
</dbReference>
<name>A0A2S0NB25_9HYPH</name>
<feature type="short sequence motif" description="DGA/G" evidence="4">
    <location>
        <begin position="179"/>
        <end position="181"/>
    </location>
</feature>